<feature type="domain" description="Peptidase S26" evidence="4">
    <location>
        <begin position="15"/>
        <end position="97"/>
    </location>
</feature>
<dbReference type="GO" id="GO:0006465">
    <property type="term" value="P:signal peptide processing"/>
    <property type="evidence" value="ECO:0007669"/>
    <property type="project" value="InterPro"/>
</dbReference>
<organism evidence="5 6">
    <name type="scientific">Microbispora oryzae</name>
    <dbReference type="NCBI Taxonomy" id="2806554"/>
    <lineage>
        <taxon>Bacteria</taxon>
        <taxon>Bacillati</taxon>
        <taxon>Actinomycetota</taxon>
        <taxon>Actinomycetes</taxon>
        <taxon>Streptosporangiales</taxon>
        <taxon>Streptosporangiaceae</taxon>
        <taxon>Microbispora</taxon>
    </lineage>
</organism>
<evidence type="ECO:0000256" key="3">
    <source>
        <dbReference type="PIRSR" id="PIRSR600223-1"/>
    </source>
</evidence>
<evidence type="ECO:0000256" key="1">
    <source>
        <dbReference type="ARBA" id="ARBA00004401"/>
    </source>
</evidence>
<gene>
    <name evidence="5" type="ORF">JOL79_09800</name>
</gene>
<comment type="subcellular location">
    <subcellularLocation>
        <location evidence="1">Cell membrane</location>
        <topology evidence="1">Single-pass type II membrane protein</topology>
    </subcellularLocation>
</comment>
<dbReference type="CDD" id="cd06530">
    <property type="entry name" value="S26_SPase_I"/>
    <property type="match status" value="1"/>
</dbReference>
<evidence type="ECO:0000313" key="6">
    <source>
        <dbReference type="Proteomes" id="UP000674234"/>
    </source>
</evidence>
<accession>A0A940WHH7</accession>
<dbReference type="SUPFAM" id="SSF51306">
    <property type="entry name" value="LexA/Signal peptidase"/>
    <property type="match status" value="1"/>
</dbReference>
<name>A0A940WHH7_9ACTN</name>
<comment type="caution">
    <text evidence="5">The sequence shown here is derived from an EMBL/GenBank/DDBJ whole genome shotgun (WGS) entry which is preliminary data.</text>
</comment>
<dbReference type="GO" id="GO:0004252">
    <property type="term" value="F:serine-type endopeptidase activity"/>
    <property type="evidence" value="ECO:0007669"/>
    <property type="project" value="InterPro"/>
</dbReference>
<dbReference type="InterPro" id="IPR036286">
    <property type="entry name" value="LexA/Signal_pep-like_sf"/>
</dbReference>
<protein>
    <recommendedName>
        <fullName evidence="4">Peptidase S26 domain-containing protein</fullName>
    </recommendedName>
</protein>
<dbReference type="EMBL" id="JAFCNB010000004">
    <property type="protein sequence ID" value="MBP2704102.1"/>
    <property type="molecule type" value="Genomic_DNA"/>
</dbReference>
<evidence type="ECO:0000313" key="5">
    <source>
        <dbReference type="EMBL" id="MBP2704102.1"/>
    </source>
</evidence>
<dbReference type="RefSeq" id="WP_210155401.1">
    <property type="nucleotide sequence ID" value="NZ_JAFCNB010000004.1"/>
</dbReference>
<dbReference type="Gene3D" id="2.10.109.10">
    <property type="entry name" value="Umud Fragment, subunit A"/>
    <property type="match status" value="1"/>
</dbReference>
<evidence type="ECO:0000259" key="4">
    <source>
        <dbReference type="Pfam" id="PF10502"/>
    </source>
</evidence>
<dbReference type="GO" id="GO:0005886">
    <property type="term" value="C:plasma membrane"/>
    <property type="evidence" value="ECO:0007669"/>
    <property type="project" value="UniProtKB-SubCell"/>
</dbReference>
<keyword evidence="6" id="KW-1185">Reference proteome</keyword>
<dbReference type="InterPro" id="IPR000223">
    <property type="entry name" value="Pept_S26A_signal_pept_1"/>
</dbReference>
<feature type="domain" description="Peptidase S26" evidence="4">
    <location>
        <begin position="103"/>
        <end position="142"/>
    </location>
</feature>
<dbReference type="PANTHER" id="PTHR43390">
    <property type="entry name" value="SIGNAL PEPTIDASE I"/>
    <property type="match status" value="1"/>
</dbReference>
<dbReference type="InterPro" id="IPR019533">
    <property type="entry name" value="Peptidase_S26"/>
</dbReference>
<reference evidence="5" key="1">
    <citation type="submission" date="2021-02" db="EMBL/GenBank/DDBJ databases">
        <title>Draft genome sequence of Microbispora sp. RL4-1S isolated from rice leaves in Thailand.</title>
        <authorList>
            <person name="Muangham S."/>
            <person name="Duangmal K."/>
        </authorList>
    </citation>
    <scope>NUCLEOTIDE SEQUENCE</scope>
    <source>
        <strain evidence="5">RL4-1S</strain>
    </source>
</reference>
<proteinExistence type="inferred from homology"/>
<dbReference type="Proteomes" id="UP000674234">
    <property type="component" value="Unassembled WGS sequence"/>
</dbReference>
<sequence>MTSLPAAVAITAVTAAAVTGAVAMSARRVLLVVEIYGRSMEPALRAGDRVLVRRRDPARIRPGDVVVLAGVGPGAGLESSGKILIVKRAVAVAGDPVPPGFESFSEARVPPGRLLVLGDNPAESTDSRQWGFLPLDRVRGVVLRRMAL</sequence>
<dbReference type="AlphaFoldDB" id="A0A940WHH7"/>
<evidence type="ECO:0000256" key="2">
    <source>
        <dbReference type="ARBA" id="ARBA00009370"/>
    </source>
</evidence>
<feature type="active site" evidence="3">
    <location>
        <position position="39"/>
    </location>
</feature>
<comment type="similarity">
    <text evidence="2">Belongs to the peptidase S26 family.</text>
</comment>
<dbReference type="PANTHER" id="PTHR43390:SF1">
    <property type="entry name" value="CHLOROPLAST PROCESSING PEPTIDASE"/>
    <property type="match status" value="1"/>
</dbReference>
<dbReference type="Pfam" id="PF10502">
    <property type="entry name" value="Peptidase_S26"/>
    <property type="match status" value="2"/>
</dbReference>
<dbReference type="PRINTS" id="PR00727">
    <property type="entry name" value="LEADERPTASE"/>
</dbReference>
<feature type="active site" evidence="3">
    <location>
        <position position="87"/>
    </location>
</feature>